<accession>A0A402CRV4</accession>
<name>A0A402CRV4_9BACT</name>
<gene>
    <name evidence="1" type="ORF">CCAX7_002790</name>
</gene>
<dbReference type="EMBL" id="AP025739">
    <property type="protein sequence ID" value="BDI28228.1"/>
    <property type="molecule type" value="Genomic_DNA"/>
</dbReference>
<proteinExistence type="predicted"/>
<sequence>MKTTITAILAVCVLSASAFAATPKAPVAKKMAATTMTCPACKMPMPIKKSAATPVPVKIGAKTYYCCAGCPAGKEAMAASAKKMPKMGAKKHTM</sequence>
<dbReference type="Proteomes" id="UP000287394">
    <property type="component" value="Chromosome"/>
</dbReference>
<keyword evidence="2" id="KW-1185">Reference proteome</keyword>
<dbReference type="RefSeq" id="WP_119320172.1">
    <property type="nucleotide sequence ID" value="NZ_AP025739.1"/>
</dbReference>
<dbReference type="AlphaFoldDB" id="A0A402CRV4"/>
<dbReference type="KEGG" id="ccot:CCAX7_002790"/>
<reference evidence="1 2" key="1">
    <citation type="journal article" date="2019" name="Int. J. Syst. Evol. Microbiol.">
        <title>Capsulimonas corticalis gen. nov., sp. nov., an aerobic capsulated bacterium, of a novel bacterial order, Capsulimonadales ord. nov., of the class Armatimonadia of the phylum Armatimonadetes.</title>
        <authorList>
            <person name="Li J."/>
            <person name="Kudo C."/>
            <person name="Tonouchi A."/>
        </authorList>
    </citation>
    <scope>NUCLEOTIDE SEQUENCE [LARGE SCALE GENOMIC DNA]</scope>
    <source>
        <strain evidence="1 2">AX-7</strain>
    </source>
</reference>
<evidence type="ECO:0000313" key="1">
    <source>
        <dbReference type="EMBL" id="BDI28228.1"/>
    </source>
</evidence>
<protein>
    <submittedName>
        <fullName evidence="1">Uncharacterized protein</fullName>
    </submittedName>
</protein>
<organism evidence="1 2">
    <name type="scientific">Capsulimonas corticalis</name>
    <dbReference type="NCBI Taxonomy" id="2219043"/>
    <lineage>
        <taxon>Bacteria</taxon>
        <taxon>Bacillati</taxon>
        <taxon>Armatimonadota</taxon>
        <taxon>Armatimonadia</taxon>
        <taxon>Capsulimonadales</taxon>
        <taxon>Capsulimonadaceae</taxon>
        <taxon>Capsulimonas</taxon>
    </lineage>
</organism>
<evidence type="ECO:0000313" key="2">
    <source>
        <dbReference type="Proteomes" id="UP000287394"/>
    </source>
</evidence>